<accession>A0A3N6PKV2</accession>
<sequence length="67" mass="7593">MKESGVSPQESGGKKEARSKKEEEKKEKVFCLAGAQRTLTLRDRSSVAFRTENAERGTESYRDLIRT</sequence>
<feature type="region of interest" description="Disordered" evidence="1">
    <location>
        <begin position="1"/>
        <end position="27"/>
    </location>
</feature>
<dbReference type="EMBL" id="RCBY01000007">
    <property type="protein sequence ID" value="RQH55437.1"/>
    <property type="molecule type" value="Genomic_DNA"/>
</dbReference>
<gene>
    <name evidence="2" type="ORF">D5R40_02530</name>
</gene>
<name>A0A3N6PKV2_9CYAN</name>
<evidence type="ECO:0000313" key="3">
    <source>
        <dbReference type="Proteomes" id="UP000269154"/>
    </source>
</evidence>
<organism evidence="2 3">
    <name type="scientific">Okeania hirsuta</name>
    <dbReference type="NCBI Taxonomy" id="1458930"/>
    <lineage>
        <taxon>Bacteria</taxon>
        <taxon>Bacillati</taxon>
        <taxon>Cyanobacteriota</taxon>
        <taxon>Cyanophyceae</taxon>
        <taxon>Oscillatoriophycideae</taxon>
        <taxon>Oscillatoriales</taxon>
        <taxon>Microcoleaceae</taxon>
        <taxon>Okeania</taxon>
    </lineage>
</organism>
<keyword evidence="3" id="KW-1185">Reference proteome</keyword>
<feature type="compositionally biased region" description="Basic and acidic residues" evidence="1">
    <location>
        <begin position="12"/>
        <end position="27"/>
    </location>
</feature>
<protein>
    <submittedName>
        <fullName evidence="2">Uncharacterized protein</fullName>
    </submittedName>
</protein>
<evidence type="ECO:0000313" key="2">
    <source>
        <dbReference type="EMBL" id="RQH55437.1"/>
    </source>
</evidence>
<reference evidence="2 3" key="1">
    <citation type="journal article" date="2018" name="ACS Chem. Biol.">
        <title>Ketoreductase domain dysfunction expands chemodiversity: malyngamide biosynthesis in the cyanobacterium Okeania hirsuta.</title>
        <authorList>
            <person name="Moss N.A."/>
            <person name="Leao T."/>
            <person name="Rankin M."/>
            <person name="McCullough T.M."/>
            <person name="Qu P."/>
            <person name="Korobeynikov A."/>
            <person name="Smith J.L."/>
            <person name="Gerwick L."/>
            <person name="Gerwick W.H."/>
        </authorList>
    </citation>
    <scope>NUCLEOTIDE SEQUENCE [LARGE SCALE GENOMIC DNA]</scope>
    <source>
        <strain evidence="2 3">PAB10Feb10-1</strain>
    </source>
</reference>
<evidence type="ECO:0000256" key="1">
    <source>
        <dbReference type="SAM" id="MobiDB-lite"/>
    </source>
</evidence>
<proteinExistence type="predicted"/>
<dbReference type="AlphaFoldDB" id="A0A3N6PKV2"/>
<comment type="caution">
    <text evidence="2">The sequence shown here is derived from an EMBL/GenBank/DDBJ whole genome shotgun (WGS) entry which is preliminary data.</text>
</comment>
<dbReference type="Proteomes" id="UP000269154">
    <property type="component" value="Unassembled WGS sequence"/>
</dbReference>